<evidence type="ECO:0000313" key="2">
    <source>
        <dbReference type="EMBL" id="MDT0633208.1"/>
    </source>
</evidence>
<proteinExistence type="predicted"/>
<keyword evidence="1" id="KW-0732">Signal</keyword>
<protein>
    <submittedName>
        <fullName evidence="2">Uncharacterized protein</fullName>
    </submittedName>
</protein>
<dbReference type="PROSITE" id="PS51257">
    <property type="entry name" value="PROKAR_LIPOPROTEIN"/>
    <property type="match status" value="1"/>
</dbReference>
<reference evidence="2 3" key="1">
    <citation type="submission" date="2023-09" db="EMBL/GenBank/DDBJ databases">
        <authorList>
            <person name="Rey-Velasco X."/>
        </authorList>
    </citation>
    <scope>NUCLEOTIDE SEQUENCE [LARGE SCALE GENOMIC DNA]</scope>
    <source>
        <strain evidence="2 3">F394</strain>
    </source>
</reference>
<keyword evidence="3" id="KW-1185">Reference proteome</keyword>
<accession>A0ABU3BV93</accession>
<dbReference type="Proteomes" id="UP001267426">
    <property type="component" value="Unassembled WGS sequence"/>
</dbReference>
<dbReference type="EMBL" id="JAVRHT010000061">
    <property type="protein sequence ID" value="MDT0633208.1"/>
    <property type="molecule type" value="Genomic_DNA"/>
</dbReference>
<sequence length="128" mass="13198">MRTLLSLGLALVLGACATAAPPDGRPALRADDVVVYRSVDDIPGEYEVIETIVPPDDIARVGSGYGATDAVERFARRKAASMGANGVLVVSTAEAASNVRATASVRNGYTLSPGTLVAVYVTPPEAPR</sequence>
<name>A0ABU3BV93_9BACT</name>
<organism evidence="2 3">
    <name type="scientific">Rubrivirga litoralis</name>
    <dbReference type="NCBI Taxonomy" id="3075598"/>
    <lineage>
        <taxon>Bacteria</taxon>
        <taxon>Pseudomonadati</taxon>
        <taxon>Rhodothermota</taxon>
        <taxon>Rhodothermia</taxon>
        <taxon>Rhodothermales</taxon>
        <taxon>Rubricoccaceae</taxon>
        <taxon>Rubrivirga</taxon>
    </lineage>
</organism>
<feature type="signal peptide" evidence="1">
    <location>
        <begin position="1"/>
        <end position="19"/>
    </location>
</feature>
<gene>
    <name evidence="2" type="ORF">RM540_15745</name>
</gene>
<feature type="chain" id="PRO_5045253250" evidence="1">
    <location>
        <begin position="20"/>
        <end position="128"/>
    </location>
</feature>
<evidence type="ECO:0000256" key="1">
    <source>
        <dbReference type="SAM" id="SignalP"/>
    </source>
</evidence>
<dbReference type="RefSeq" id="WP_311665877.1">
    <property type="nucleotide sequence ID" value="NZ_JAVRHT010000061.1"/>
</dbReference>
<evidence type="ECO:0000313" key="3">
    <source>
        <dbReference type="Proteomes" id="UP001267426"/>
    </source>
</evidence>
<comment type="caution">
    <text evidence="2">The sequence shown here is derived from an EMBL/GenBank/DDBJ whole genome shotgun (WGS) entry which is preliminary data.</text>
</comment>